<dbReference type="OrthoDB" id="410104at2759"/>
<sequence length="119" mass="13517">MNVGRLYIEGHALFKIIVGDDFNTKEYKMPLCLTFIDLKKAFDSFEIEGITEALVNQGVPTQSTQYVSMLHKLYNSFTIGISPFCKEVINIVKRRARQGDTISPKLFSAALEKVMRHAE</sequence>
<dbReference type="InterPro" id="IPR000477">
    <property type="entry name" value="RT_dom"/>
</dbReference>
<organism evidence="2 3">
    <name type="scientific">Haemonchus contortus</name>
    <name type="common">Barber pole worm</name>
    <dbReference type="NCBI Taxonomy" id="6289"/>
    <lineage>
        <taxon>Eukaryota</taxon>
        <taxon>Metazoa</taxon>
        <taxon>Ecdysozoa</taxon>
        <taxon>Nematoda</taxon>
        <taxon>Chromadorea</taxon>
        <taxon>Rhabditida</taxon>
        <taxon>Rhabditina</taxon>
        <taxon>Rhabditomorpha</taxon>
        <taxon>Strongyloidea</taxon>
        <taxon>Trichostrongylidae</taxon>
        <taxon>Haemonchus</taxon>
    </lineage>
</organism>
<evidence type="ECO:0000313" key="3">
    <source>
        <dbReference type="WBParaSite" id="HCON_00003290-00001"/>
    </source>
</evidence>
<dbReference type="WBParaSite" id="HCON_00003290-00001">
    <property type="protein sequence ID" value="HCON_00003290-00001"/>
    <property type="gene ID" value="HCON_00003290"/>
</dbReference>
<dbReference type="AlphaFoldDB" id="A0A7I4XS23"/>
<evidence type="ECO:0000259" key="1">
    <source>
        <dbReference type="Pfam" id="PF00078"/>
    </source>
</evidence>
<dbReference type="Proteomes" id="UP000025227">
    <property type="component" value="Unplaced"/>
</dbReference>
<dbReference type="Pfam" id="PF00078">
    <property type="entry name" value="RVT_1"/>
    <property type="match status" value="1"/>
</dbReference>
<protein>
    <submittedName>
        <fullName evidence="3">Reverse transcriptase domain-containing protein</fullName>
    </submittedName>
</protein>
<accession>A0A7I4XS23</accession>
<keyword evidence="2" id="KW-1185">Reference proteome</keyword>
<feature type="domain" description="Reverse transcriptase" evidence="1">
    <location>
        <begin position="26"/>
        <end position="117"/>
    </location>
</feature>
<evidence type="ECO:0000313" key="2">
    <source>
        <dbReference type="Proteomes" id="UP000025227"/>
    </source>
</evidence>
<proteinExistence type="predicted"/>
<name>A0A7I4XS23_HAECO</name>
<reference evidence="3" key="1">
    <citation type="submission" date="2020-12" db="UniProtKB">
        <authorList>
            <consortium name="WormBaseParasite"/>
        </authorList>
    </citation>
    <scope>IDENTIFICATION</scope>
    <source>
        <strain evidence="3">MHco3</strain>
    </source>
</reference>